<dbReference type="Proteomes" id="UP000310200">
    <property type="component" value="Unassembled WGS sequence"/>
</dbReference>
<organism evidence="2 3">
    <name type="scientific">Temnothorax longispinosus</name>
    <dbReference type="NCBI Taxonomy" id="300112"/>
    <lineage>
        <taxon>Eukaryota</taxon>
        <taxon>Metazoa</taxon>
        <taxon>Ecdysozoa</taxon>
        <taxon>Arthropoda</taxon>
        <taxon>Hexapoda</taxon>
        <taxon>Insecta</taxon>
        <taxon>Pterygota</taxon>
        <taxon>Neoptera</taxon>
        <taxon>Endopterygota</taxon>
        <taxon>Hymenoptera</taxon>
        <taxon>Apocrita</taxon>
        <taxon>Aculeata</taxon>
        <taxon>Formicoidea</taxon>
        <taxon>Formicidae</taxon>
        <taxon>Myrmicinae</taxon>
        <taxon>Temnothorax</taxon>
    </lineage>
</organism>
<sequence length="105" mass="11632">LSRILLTQIFVIFRNRRHTLEIRSRFSRVRSSRSLWRGSSESHPAEMCGIGGPEATTPSPESDPHATARSITRGVHHHGVPPSSLYNPGRSPRSAVPQLTFANHA</sequence>
<evidence type="ECO:0000313" key="2">
    <source>
        <dbReference type="EMBL" id="TGZ56041.1"/>
    </source>
</evidence>
<accession>A0A4S2L0P2</accession>
<gene>
    <name evidence="2" type="ORF">DBV15_04744</name>
</gene>
<reference evidence="2 3" key="1">
    <citation type="journal article" date="2019" name="Philos. Trans. R. Soc. Lond., B, Biol. Sci.">
        <title>Ant behaviour and brain gene expression of defending hosts depend on the ecological success of the intruding social parasite.</title>
        <authorList>
            <person name="Kaur R."/>
            <person name="Stoldt M."/>
            <person name="Jongepier E."/>
            <person name="Feldmeyer B."/>
            <person name="Menzel F."/>
            <person name="Bornberg-Bauer E."/>
            <person name="Foitzik S."/>
        </authorList>
    </citation>
    <scope>NUCLEOTIDE SEQUENCE [LARGE SCALE GENOMIC DNA]</scope>
    <source>
        <tissue evidence="2">Whole body</tissue>
    </source>
</reference>
<evidence type="ECO:0000313" key="3">
    <source>
        <dbReference type="Proteomes" id="UP000310200"/>
    </source>
</evidence>
<protein>
    <submittedName>
        <fullName evidence="2">Uncharacterized protein</fullName>
    </submittedName>
</protein>
<feature type="non-terminal residue" evidence="2">
    <location>
        <position position="1"/>
    </location>
</feature>
<keyword evidence="3" id="KW-1185">Reference proteome</keyword>
<evidence type="ECO:0000256" key="1">
    <source>
        <dbReference type="SAM" id="MobiDB-lite"/>
    </source>
</evidence>
<feature type="region of interest" description="Disordered" evidence="1">
    <location>
        <begin position="33"/>
        <end position="105"/>
    </location>
</feature>
<dbReference type="AlphaFoldDB" id="A0A4S2L0P2"/>
<proteinExistence type="predicted"/>
<comment type="caution">
    <text evidence="2">The sequence shown here is derived from an EMBL/GenBank/DDBJ whole genome shotgun (WGS) entry which is preliminary data.</text>
</comment>
<dbReference type="EMBL" id="QBLH01000376">
    <property type="protein sequence ID" value="TGZ56041.1"/>
    <property type="molecule type" value="Genomic_DNA"/>
</dbReference>
<feature type="compositionally biased region" description="Low complexity" evidence="1">
    <location>
        <begin position="33"/>
        <end position="42"/>
    </location>
</feature>
<name>A0A4S2L0P2_9HYME</name>